<keyword evidence="9 19" id="KW-0489">Methyltransferase</keyword>
<gene>
    <name evidence="19 20" type="primary">mtrC</name>
    <name evidence="20" type="ORF">P0O24_10115</name>
</gene>
<evidence type="ECO:0000256" key="14">
    <source>
        <dbReference type="ARBA" id="ARBA00022994"/>
    </source>
</evidence>
<dbReference type="InterPro" id="IPR005865">
    <property type="entry name" value="THM_MeTrfase_su_C"/>
</dbReference>
<feature type="transmembrane region" description="Helical" evidence="19">
    <location>
        <begin position="133"/>
        <end position="154"/>
    </location>
</feature>
<keyword evidence="21" id="KW-1185">Reference proteome</keyword>
<dbReference type="EMBL" id="JARFPL010000036">
    <property type="protein sequence ID" value="MDF0593935.1"/>
    <property type="molecule type" value="Genomic_DNA"/>
</dbReference>
<comment type="pathway">
    <text evidence="3 19">One-carbon metabolism; methanogenesis from CO(2); methyl-coenzyme M from 5,10-methylene-5,6,7,8-tetrahydromethanopterin: step 2/2.</text>
</comment>
<keyword evidence="7 19" id="KW-1003">Cell membrane</keyword>
<evidence type="ECO:0000256" key="16">
    <source>
        <dbReference type="ARBA" id="ARBA00029817"/>
    </source>
</evidence>
<sequence>MSVAAGGGESKIDKTKLTMYGLGGGILGIYLAHVLNMITGTGYFSFLAGLGAIAAIVMGADAVRRVCAYGIGTGVPSIGMMAMGMGLVAAMFGLAVAGIAGPIIGIAIAMGFGYFVGMLANKIIKMNIPVMEEVLMSLGGAGAVVIIALSVVISGQIGYQDMLNDVVFTGFIAIVFIAGALAILQPFNANLGPDETQDRTLVHAISTGGLAMFAAGIGSLITVGVGGAVLTMLIAAAIWLKAFLWYFKLVKRDSAGVVGTGLLAEGGL</sequence>
<evidence type="ECO:0000313" key="21">
    <source>
        <dbReference type="Proteomes" id="UP001215956"/>
    </source>
</evidence>
<dbReference type="Proteomes" id="UP001215956">
    <property type="component" value="Unassembled WGS sequence"/>
</dbReference>
<evidence type="ECO:0000256" key="11">
    <source>
        <dbReference type="ARBA" id="ARBA00022692"/>
    </source>
</evidence>
<keyword evidence="14 19" id="KW-0484">Methanogenesis</keyword>
<comment type="catalytic activity">
    <reaction evidence="17 19">
        <text>5-methyl-5,6,7,8-tetrahydromethanopterin + coenzyme M + 2 Na(+)(in) = 5,6,7,8-tetrahydromethanopterin + methyl-coenzyme M + 2 Na(+)(out)</text>
        <dbReference type="Rhea" id="RHEA:53492"/>
        <dbReference type="ChEBI" id="CHEBI:29101"/>
        <dbReference type="ChEBI" id="CHEBI:58103"/>
        <dbReference type="ChEBI" id="CHEBI:58116"/>
        <dbReference type="ChEBI" id="CHEBI:58286"/>
        <dbReference type="ChEBI" id="CHEBI:58319"/>
        <dbReference type="EC" id="7.2.1.4"/>
    </reaction>
</comment>
<evidence type="ECO:0000256" key="18">
    <source>
        <dbReference type="ARBA" id="ARBA00044970"/>
    </source>
</evidence>
<dbReference type="HAMAP" id="MF_01096">
    <property type="entry name" value="MtrC"/>
    <property type="match status" value="1"/>
</dbReference>
<keyword evidence="13 19" id="KW-1133">Transmembrane helix</keyword>
<name>A0ABT5XGZ8_9EURY</name>
<keyword evidence="15 19" id="KW-0472">Membrane</keyword>
<keyword evidence="12 19" id="KW-1278">Translocase</keyword>
<evidence type="ECO:0000256" key="2">
    <source>
        <dbReference type="ARBA" id="ARBA00004651"/>
    </source>
</evidence>
<evidence type="ECO:0000256" key="3">
    <source>
        <dbReference type="ARBA" id="ARBA00004839"/>
    </source>
</evidence>
<evidence type="ECO:0000256" key="8">
    <source>
        <dbReference type="ARBA" id="ARBA00022563"/>
    </source>
</evidence>
<feature type="transmembrane region" description="Helical" evidence="19">
    <location>
        <begin position="201"/>
        <end position="221"/>
    </location>
</feature>
<organism evidence="20 21">
    <name type="scientific">Candidatus Methanocrinis alkalitolerans</name>
    <dbReference type="NCBI Taxonomy" id="3033395"/>
    <lineage>
        <taxon>Archaea</taxon>
        <taxon>Methanobacteriati</taxon>
        <taxon>Methanobacteriota</taxon>
        <taxon>Stenosarchaea group</taxon>
        <taxon>Methanomicrobia</taxon>
        <taxon>Methanotrichales</taxon>
        <taxon>Methanotrichaceae</taxon>
        <taxon>Methanocrinis</taxon>
    </lineage>
</organism>
<evidence type="ECO:0000256" key="4">
    <source>
        <dbReference type="ARBA" id="ARBA00007607"/>
    </source>
</evidence>
<comment type="subcellular location">
    <subcellularLocation>
        <location evidence="2 19">Cell membrane</location>
        <topology evidence="2 19">Multi-pass membrane protein</topology>
    </subcellularLocation>
</comment>
<feature type="transmembrane region" description="Helical" evidence="19">
    <location>
        <begin position="75"/>
        <end position="97"/>
    </location>
</feature>
<evidence type="ECO:0000256" key="7">
    <source>
        <dbReference type="ARBA" id="ARBA00022475"/>
    </source>
</evidence>
<dbReference type="RefSeq" id="WP_316969634.1">
    <property type="nucleotide sequence ID" value="NZ_JARFPL010000036.1"/>
</dbReference>
<evidence type="ECO:0000313" key="20">
    <source>
        <dbReference type="EMBL" id="MDF0593935.1"/>
    </source>
</evidence>
<evidence type="ECO:0000256" key="15">
    <source>
        <dbReference type="ARBA" id="ARBA00023136"/>
    </source>
</evidence>
<keyword evidence="8 19" id="KW-0554">One-carbon metabolism</keyword>
<dbReference type="NCBIfam" id="TIGR01148">
    <property type="entry name" value="mtrC"/>
    <property type="match status" value="1"/>
</dbReference>
<keyword evidence="11 19" id="KW-0812">Transmembrane</keyword>
<comment type="subunit">
    <text evidence="5 19">The complex is composed of 8 subunits; MtrA, MtrB, MtrC, MtrD, MtrE, MtrF, MtrG and MtrH.</text>
</comment>
<comment type="caution">
    <text evidence="20">The sequence shown here is derived from an EMBL/GenBank/DDBJ whole genome shotgun (WGS) entry which is preliminary data.</text>
</comment>
<reference evidence="20 21" key="1">
    <citation type="submission" date="2023-03" db="EMBL/GenBank/DDBJ databases">
        <title>Whole genome sequencing of Methanotrichaceae archaeon M04Ac.</title>
        <authorList>
            <person name="Khomyakova M.A."/>
            <person name="Merkel A.Y."/>
            <person name="Slobodkin A.I."/>
        </authorList>
    </citation>
    <scope>NUCLEOTIDE SEQUENCE [LARGE SCALE GENOMIC DNA]</scope>
    <source>
        <strain evidence="20 21">M04Ac</strain>
    </source>
</reference>
<dbReference type="GO" id="GO:0008168">
    <property type="term" value="F:methyltransferase activity"/>
    <property type="evidence" value="ECO:0007669"/>
    <property type="project" value="UniProtKB-KW"/>
</dbReference>
<evidence type="ECO:0000256" key="10">
    <source>
        <dbReference type="ARBA" id="ARBA00022679"/>
    </source>
</evidence>
<evidence type="ECO:0000256" key="12">
    <source>
        <dbReference type="ARBA" id="ARBA00022967"/>
    </source>
</evidence>
<feature type="transmembrane region" description="Helical" evidence="19">
    <location>
        <begin position="227"/>
        <end position="247"/>
    </location>
</feature>
<proteinExistence type="inferred from homology"/>
<evidence type="ECO:0000256" key="13">
    <source>
        <dbReference type="ARBA" id="ARBA00022989"/>
    </source>
</evidence>
<feature type="transmembrane region" description="Helical" evidence="19">
    <location>
        <begin position="103"/>
        <end position="121"/>
    </location>
</feature>
<keyword evidence="10 19" id="KW-0808">Transferase</keyword>
<accession>A0ABT5XGZ8</accession>
<feature type="transmembrane region" description="Helical" evidence="19">
    <location>
        <begin position="44"/>
        <end position="63"/>
    </location>
</feature>
<evidence type="ECO:0000256" key="1">
    <source>
        <dbReference type="ARBA" id="ARBA00002533"/>
    </source>
</evidence>
<evidence type="ECO:0000256" key="17">
    <source>
        <dbReference type="ARBA" id="ARBA00044880"/>
    </source>
</evidence>
<comment type="function">
    <text evidence="1 19">Part of a complex that catalyzes the formation of methyl-coenzyme M and tetrahydromethanopterin from coenzyme M and methyl-tetrahydromethanopterin. This is an energy-conserving, sodium-ion translocating step.</text>
</comment>
<evidence type="ECO:0000256" key="19">
    <source>
        <dbReference type="HAMAP-Rule" id="MF_01096"/>
    </source>
</evidence>
<protein>
    <recommendedName>
        <fullName evidence="6 19">Tetrahydromethanopterin S-methyltransferase subunit C</fullName>
        <ecNumber evidence="18 19">7.2.1.4</ecNumber>
    </recommendedName>
    <alternativeName>
        <fullName evidence="16 19">N5-methyltetrahydromethanopterin--coenzyme M methyltransferase subunit C</fullName>
    </alternativeName>
</protein>
<evidence type="ECO:0000256" key="5">
    <source>
        <dbReference type="ARBA" id="ARBA00011616"/>
    </source>
</evidence>
<feature type="transmembrane region" description="Helical" evidence="19">
    <location>
        <begin position="17"/>
        <end position="38"/>
    </location>
</feature>
<comment type="similarity">
    <text evidence="4 19">Belongs to the MtrC family.</text>
</comment>
<evidence type="ECO:0000256" key="6">
    <source>
        <dbReference type="ARBA" id="ARBA00015131"/>
    </source>
</evidence>
<evidence type="ECO:0000256" key="9">
    <source>
        <dbReference type="ARBA" id="ARBA00022603"/>
    </source>
</evidence>
<feature type="transmembrane region" description="Helical" evidence="19">
    <location>
        <begin position="166"/>
        <end position="189"/>
    </location>
</feature>
<dbReference type="Pfam" id="PF04211">
    <property type="entry name" value="MtrC"/>
    <property type="match status" value="1"/>
</dbReference>
<dbReference type="EC" id="7.2.1.4" evidence="18 19"/>
<dbReference type="GO" id="GO:0032259">
    <property type="term" value="P:methylation"/>
    <property type="evidence" value="ECO:0007669"/>
    <property type="project" value="UniProtKB-KW"/>
</dbReference>
<dbReference type="PIRSF" id="PIRSF006530">
    <property type="entry name" value="MtrC"/>
    <property type="match status" value="1"/>
</dbReference>